<evidence type="ECO:0000313" key="1">
    <source>
        <dbReference type="EMBL" id="QTN01075.1"/>
    </source>
</evidence>
<name>A0ABX7VVT2_9BACI</name>
<reference evidence="1 2" key="1">
    <citation type="submission" date="2019-12" db="EMBL/GenBank/DDBJ databases">
        <title>The whole genome sequencing of a strain isolated from a Mars analog, Dalangtan Playa.</title>
        <authorList>
            <person name="Huang T."/>
        </authorList>
    </citation>
    <scope>NUCLEOTIDE SEQUENCE [LARGE SCALE GENOMIC DNA]</scope>
    <source>
        <strain evidence="1 2">DP4-553-S</strain>
    </source>
</reference>
<accession>A0ABX7VVT2</accession>
<proteinExistence type="predicted"/>
<keyword evidence="2" id="KW-1185">Reference proteome</keyword>
<gene>
    <name evidence="1" type="ORF">ERJ70_18330</name>
</gene>
<dbReference type="RefSeq" id="WP_209366195.1">
    <property type="nucleotide sequence ID" value="NZ_CP046956.1"/>
</dbReference>
<protein>
    <submittedName>
        <fullName evidence="1">Uncharacterized protein</fullName>
    </submittedName>
</protein>
<dbReference type="EMBL" id="CP046956">
    <property type="protein sequence ID" value="QTN01075.1"/>
    <property type="molecule type" value="Genomic_DNA"/>
</dbReference>
<dbReference type="Proteomes" id="UP000665043">
    <property type="component" value="Chromosome"/>
</dbReference>
<organism evidence="1 2">
    <name type="scientific">Sediminibacillus dalangtanensis</name>
    <dbReference type="NCBI Taxonomy" id="2729421"/>
    <lineage>
        <taxon>Bacteria</taxon>
        <taxon>Bacillati</taxon>
        <taxon>Bacillota</taxon>
        <taxon>Bacilli</taxon>
        <taxon>Bacillales</taxon>
        <taxon>Bacillaceae</taxon>
        <taxon>Sediminibacillus</taxon>
    </lineage>
</organism>
<evidence type="ECO:0000313" key="2">
    <source>
        <dbReference type="Proteomes" id="UP000665043"/>
    </source>
</evidence>
<sequence length="204" mass="23174">MQNRIMKWACFGFVIASLIVLGVINVGDFDSQSADKDVVHAAMNELTDRNVSNNGLAEAFESDEDYPLPVQVDRDKLTKENHFGQTTDDKVVHENSVSINNEPGIAIKRAHTFVDALRNGNYSNKEYPLAEEKMASTIETYAHTIRGFGYAEDDITKAFKLLDKYKNSDNETVKEEIMEKLDAIFYKLDRKHNAWDNHNQTVLP</sequence>